<organism evidence="2 3">
    <name type="scientific">Cladophialophora carrionii CBS 160.54</name>
    <dbReference type="NCBI Taxonomy" id="1279043"/>
    <lineage>
        <taxon>Eukaryota</taxon>
        <taxon>Fungi</taxon>
        <taxon>Dikarya</taxon>
        <taxon>Ascomycota</taxon>
        <taxon>Pezizomycotina</taxon>
        <taxon>Eurotiomycetes</taxon>
        <taxon>Chaetothyriomycetidae</taxon>
        <taxon>Chaetothyriales</taxon>
        <taxon>Herpotrichiellaceae</taxon>
        <taxon>Cladophialophora</taxon>
    </lineage>
</organism>
<dbReference type="HOGENOM" id="CLU_093897_0_0_1"/>
<dbReference type="EMBL" id="KB822705">
    <property type="protein sequence ID" value="ETI23791.1"/>
    <property type="molecule type" value="Genomic_DNA"/>
</dbReference>
<dbReference type="RefSeq" id="XP_008728146.1">
    <property type="nucleotide sequence ID" value="XM_008729924.1"/>
</dbReference>
<reference evidence="2 3" key="1">
    <citation type="submission" date="2013-03" db="EMBL/GenBank/DDBJ databases">
        <title>The Genome Sequence of Cladophialophora carrionii CBS 160.54.</title>
        <authorList>
            <consortium name="The Broad Institute Genomics Platform"/>
            <person name="Cuomo C."/>
            <person name="de Hoog S."/>
            <person name="Gorbushina A."/>
            <person name="Walker B."/>
            <person name="Young S.K."/>
            <person name="Zeng Q."/>
            <person name="Gargeya S."/>
            <person name="Fitzgerald M."/>
            <person name="Haas B."/>
            <person name="Abouelleil A."/>
            <person name="Allen A.W."/>
            <person name="Alvarado L."/>
            <person name="Arachchi H.M."/>
            <person name="Berlin A.M."/>
            <person name="Chapman S.B."/>
            <person name="Gainer-Dewar J."/>
            <person name="Goldberg J."/>
            <person name="Griggs A."/>
            <person name="Gujja S."/>
            <person name="Hansen M."/>
            <person name="Howarth C."/>
            <person name="Imamovic A."/>
            <person name="Ireland A."/>
            <person name="Larimer J."/>
            <person name="McCowan C."/>
            <person name="Murphy C."/>
            <person name="Pearson M."/>
            <person name="Poon T.W."/>
            <person name="Priest M."/>
            <person name="Roberts A."/>
            <person name="Saif S."/>
            <person name="Shea T."/>
            <person name="Sisk P."/>
            <person name="Sykes S."/>
            <person name="Wortman J."/>
            <person name="Nusbaum C."/>
            <person name="Birren B."/>
        </authorList>
    </citation>
    <scope>NUCLEOTIDE SEQUENCE [LARGE SCALE GENOMIC DNA]</scope>
    <source>
        <strain evidence="2 3">CBS 160.54</strain>
    </source>
</reference>
<name>V9DAR2_9EURO</name>
<evidence type="ECO:0000256" key="1">
    <source>
        <dbReference type="SAM" id="MobiDB-lite"/>
    </source>
</evidence>
<evidence type="ECO:0000313" key="3">
    <source>
        <dbReference type="Proteomes" id="UP000030678"/>
    </source>
</evidence>
<dbReference type="VEuPathDB" id="FungiDB:G647_05597"/>
<dbReference type="AlphaFoldDB" id="V9DAR2"/>
<feature type="region of interest" description="Disordered" evidence="1">
    <location>
        <begin position="72"/>
        <end position="117"/>
    </location>
</feature>
<dbReference type="GeneID" id="19984090"/>
<protein>
    <recommendedName>
        <fullName evidence="4">Altered inheritance of mitochondria protein 13, mitochondrial</fullName>
    </recommendedName>
</protein>
<dbReference type="InterPro" id="IPR012471">
    <property type="entry name" value="DUF1690"/>
</dbReference>
<sequence>MGAGQSKPDLSTKHVFASDTPIQFSQELIDSLQASSETNSTRAKTLELHIQQRVAEELEKIKKHESEALEAIRKKIAEESPSDSSSISPKDLIPGAQNDEEQKRKAQSSQKVQQEIEKLKQQLGQRKTLKELPKEVENARQDVISCLRLNDRKPLDCWKEVEIFKREVRKLEENYVSSVL</sequence>
<dbReference type="OrthoDB" id="5544375at2759"/>
<dbReference type="Proteomes" id="UP000030678">
    <property type="component" value="Unassembled WGS sequence"/>
</dbReference>
<accession>V9DAR2</accession>
<feature type="compositionally biased region" description="Low complexity" evidence="1">
    <location>
        <begin position="82"/>
        <end position="91"/>
    </location>
</feature>
<gene>
    <name evidence="2" type="ORF">G647_05597</name>
</gene>
<evidence type="ECO:0008006" key="4">
    <source>
        <dbReference type="Google" id="ProtNLM"/>
    </source>
</evidence>
<dbReference type="Pfam" id="PF07956">
    <property type="entry name" value="DUF1690"/>
    <property type="match status" value="1"/>
</dbReference>
<evidence type="ECO:0000313" key="2">
    <source>
        <dbReference type="EMBL" id="ETI23791.1"/>
    </source>
</evidence>
<proteinExistence type="predicted"/>